<proteinExistence type="inferred from homology"/>
<evidence type="ECO:0000256" key="2">
    <source>
        <dbReference type="ARBA" id="ARBA00023015"/>
    </source>
</evidence>
<dbReference type="EMBL" id="JADPRT010000001">
    <property type="protein sequence ID" value="MBF9066727.1"/>
    <property type="molecule type" value="Genomic_DNA"/>
</dbReference>
<accession>A0A931B065</accession>
<dbReference type="Proteomes" id="UP000657385">
    <property type="component" value="Unassembled WGS sequence"/>
</dbReference>
<dbReference type="InterPro" id="IPR036388">
    <property type="entry name" value="WH-like_DNA-bd_sf"/>
</dbReference>
<dbReference type="AlphaFoldDB" id="A0A931B065"/>
<dbReference type="PANTHER" id="PTHR30346">
    <property type="entry name" value="TRANSCRIPTIONAL DUAL REGULATOR HCAR-RELATED"/>
    <property type="match status" value="1"/>
</dbReference>
<dbReference type="Gene3D" id="1.10.10.10">
    <property type="entry name" value="Winged helix-like DNA-binding domain superfamily/Winged helix DNA-binding domain"/>
    <property type="match status" value="1"/>
</dbReference>
<evidence type="ECO:0000256" key="5">
    <source>
        <dbReference type="SAM" id="Coils"/>
    </source>
</evidence>
<sequence length="320" mass="33052">MELDPRRLRVLHAVAVRGGVVDAARLLHLTPSAVSQQLAQLEREVGQPLVDRSRRRVGLTPAGQLLAARAERIEQELAEARRELATASGRMTGPVVIAGFSSAICHLLIPALRQLAARQPELEPRVVELEGPAALRELRTGGLDLVVAEDDLVGPDAAAAPAGLTAAPVADDEYRIVVPAEWSAPGSAAPGSPAPGSVGDLADRPWVAGPPESACGRALERIAAQYGFTPDRAHTALEFPTVLALVAAGLGAAIVPTLALGTARSDLVALPALPVAGHRRIAALRRSSGPGPDPLTDAVVIALREAATAAGLQRPAADPH</sequence>
<evidence type="ECO:0000313" key="8">
    <source>
        <dbReference type="Proteomes" id="UP000657385"/>
    </source>
</evidence>
<feature type="coiled-coil region" evidence="5">
    <location>
        <begin position="63"/>
        <end position="90"/>
    </location>
</feature>
<keyword evidence="5" id="KW-0175">Coiled coil</keyword>
<dbReference type="GO" id="GO:0003677">
    <property type="term" value="F:DNA binding"/>
    <property type="evidence" value="ECO:0007669"/>
    <property type="project" value="UniProtKB-KW"/>
</dbReference>
<dbReference type="SUPFAM" id="SSF53850">
    <property type="entry name" value="Periplasmic binding protein-like II"/>
    <property type="match status" value="1"/>
</dbReference>
<gene>
    <name evidence="7" type="ORF">I2501_01575</name>
</gene>
<dbReference type="InterPro" id="IPR005119">
    <property type="entry name" value="LysR_subst-bd"/>
</dbReference>
<feature type="domain" description="HTH lysR-type" evidence="6">
    <location>
        <begin position="3"/>
        <end position="60"/>
    </location>
</feature>
<dbReference type="PROSITE" id="PS50931">
    <property type="entry name" value="HTH_LYSR"/>
    <property type="match status" value="1"/>
</dbReference>
<dbReference type="FunFam" id="1.10.10.10:FF:000001">
    <property type="entry name" value="LysR family transcriptional regulator"/>
    <property type="match status" value="1"/>
</dbReference>
<name>A0A931B065_9ACTN</name>
<keyword evidence="4" id="KW-0804">Transcription</keyword>
<dbReference type="Gene3D" id="3.40.190.10">
    <property type="entry name" value="Periplasmic binding protein-like II"/>
    <property type="match status" value="2"/>
</dbReference>
<evidence type="ECO:0000256" key="4">
    <source>
        <dbReference type="ARBA" id="ARBA00023163"/>
    </source>
</evidence>
<evidence type="ECO:0000256" key="1">
    <source>
        <dbReference type="ARBA" id="ARBA00009437"/>
    </source>
</evidence>
<dbReference type="GO" id="GO:0003700">
    <property type="term" value="F:DNA-binding transcription factor activity"/>
    <property type="evidence" value="ECO:0007669"/>
    <property type="project" value="InterPro"/>
</dbReference>
<keyword evidence="8" id="KW-1185">Reference proteome</keyword>
<comment type="similarity">
    <text evidence="1">Belongs to the LysR transcriptional regulatory family.</text>
</comment>
<dbReference type="InterPro" id="IPR000847">
    <property type="entry name" value="LysR_HTH_N"/>
</dbReference>
<dbReference type="Pfam" id="PF03466">
    <property type="entry name" value="LysR_substrate"/>
    <property type="match status" value="1"/>
</dbReference>
<organism evidence="7 8">
    <name type="scientific">Streptacidiphilus fuscans</name>
    <dbReference type="NCBI Taxonomy" id="2789292"/>
    <lineage>
        <taxon>Bacteria</taxon>
        <taxon>Bacillati</taxon>
        <taxon>Actinomycetota</taxon>
        <taxon>Actinomycetes</taxon>
        <taxon>Kitasatosporales</taxon>
        <taxon>Streptomycetaceae</taxon>
        <taxon>Streptacidiphilus</taxon>
    </lineage>
</organism>
<reference evidence="7" key="1">
    <citation type="submission" date="2020-11" db="EMBL/GenBank/DDBJ databases">
        <title>Isolation and identification of active actinomycetes.</title>
        <authorList>
            <person name="Yu B."/>
        </authorList>
    </citation>
    <scope>NUCLEOTIDE SEQUENCE</scope>
    <source>
        <strain evidence="7">NEAU-YB345</strain>
    </source>
</reference>
<dbReference type="Pfam" id="PF00126">
    <property type="entry name" value="HTH_1"/>
    <property type="match status" value="1"/>
</dbReference>
<dbReference type="InterPro" id="IPR036390">
    <property type="entry name" value="WH_DNA-bd_sf"/>
</dbReference>
<evidence type="ECO:0000259" key="6">
    <source>
        <dbReference type="PROSITE" id="PS50931"/>
    </source>
</evidence>
<dbReference type="GO" id="GO:0032993">
    <property type="term" value="C:protein-DNA complex"/>
    <property type="evidence" value="ECO:0007669"/>
    <property type="project" value="TreeGrafter"/>
</dbReference>
<dbReference type="RefSeq" id="WP_196191915.1">
    <property type="nucleotide sequence ID" value="NZ_JADPRT010000001.1"/>
</dbReference>
<protein>
    <submittedName>
        <fullName evidence="7">LysR family transcriptional regulator</fullName>
    </submittedName>
</protein>
<evidence type="ECO:0000313" key="7">
    <source>
        <dbReference type="EMBL" id="MBF9066727.1"/>
    </source>
</evidence>
<evidence type="ECO:0000256" key="3">
    <source>
        <dbReference type="ARBA" id="ARBA00023125"/>
    </source>
</evidence>
<keyword evidence="3" id="KW-0238">DNA-binding</keyword>
<dbReference type="SUPFAM" id="SSF46785">
    <property type="entry name" value="Winged helix' DNA-binding domain"/>
    <property type="match status" value="1"/>
</dbReference>
<comment type="caution">
    <text evidence="7">The sequence shown here is derived from an EMBL/GenBank/DDBJ whole genome shotgun (WGS) entry which is preliminary data.</text>
</comment>
<dbReference type="PANTHER" id="PTHR30346:SF29">
    <property type="entry name" value="LYSR SUBSTRATE-BINDING"/>
    <property type="match status" value="1"/>
</dbReference>
<keyword evidence="2" id="KW-0805">Transcription regulation</keyword>